<keyword evidence="13" id="KW-1185">Reference proteome</keyword>
<feature type="binding site" evidence="11">
    <location>
        <position position="74"/>
    </location>
    <ligand>
        <name>Na(+)</name>
        <dbReference type="ChEBI" id="CHEBI:29101"/>
        <note>structural</note>
    </ligand>
</feature>
<keyword evidence="8 11" id="KW-0407">Ion channel</keyword>
<gene>
    <name evidence="11" type="primary">fluC</name>
    <name evidence="11" type="synonym">crcB</name>
    <name evidence="12" type="ORF">B5F75_01285</name>
</gene>
<dbReference type="PANTHER" id="PTHR28259">
    <property type="entry name" value="FLUORIDE EXPORT PROTEIN 1-RELATED"/>
    <property type="match status" value="1"/>
</dbReference>
<evidence type="ECO:0000256" key="5">
    <source>
        <dbReference type="ARBA" id="ARBA00022989"/>
    </source>
</evidence>
<evidence type="ECO:0000256" key="6">
    <source>
        <dbReference type="ARBA" id="ARBA00023065"/>
    </source>
</evidence>
<accession>A0A1Y4DE82</accession>
<evidence type="ECO:0000256" key="4">
    <source>
        <dbReference type="ARBA" id="ARBA00022692"/>
    </source>
</evidence>
<evidence type="ECO:0000313" key="12">
    <source>
        <dbReference type="EMBL" id="OUO57434.1"/>
    </source>
</evidence>
<keyword evidence="2 11" id="KW-1003">Cell membrane</keyword>
<dbReference type="RefSeq" id="WP_087286742.1">
    <property type="nucleotide sequence ID" value="NZ_NFJD01000001.1"/>
</dbReference>
<keyword evidence="4 11" id="KW-0812">Transmembrane</keyword>
<keyword evidence="6 11" id="KW-0406">Ion transport</keyword>
<keyword evidence="7 11" id="KW-0472">Membrane</keyword>
<comment type="function">
    <text evidence="11">Fluoride-specific ion channel. Important for reducing fluoride concentration in the cell, thus reducing its toxicity.</text>
</comment>
<evidence type="ECO:0000256" key="9">
    <source>
        <dbReference type="ARBA" id="ARBA00035120"/>
    </source>
</evidence>
<dbReference type="NCBIfam" id="TIGR00494">
    <property type="entry name" value="crcB"/>
    <property type="match status" value="1"/>
</dbReference>
<protein>
    <recommendedName>
        <fullName evidence="11">Fluoride-specific ion channel FluC</fullName>
    </recommendedName>
</protein>
<dbReference type="HAMAP" id="MF_00454">
    <property type="entry name" value="FluC"/>
    <property type="match status" value="1"/>
</dbReference>
<name>A0A1Y4DE82_9BACT</name>
<dbReference type="EMBL" id="NFJD01000001">
    <property type="protein sequence ID" value="OUO57434.1"/>
    <property type="molecule type" value="Genomic_DNA"/>
</dbReference>
<comment type="activity regulation">
    <text evidence="11">Na(+) is not transported, but it plays an essential structural role and its presence is essential for fluoride channel function.</text>
</comment>
<dbReference type="GO" id="GO:0005886">
    <property type="term" value="C:plasma membrane"/>
    <property type="evidence" value="ECO:0007669"/>
    <property type="project" value="UniProtKB-SubCell"/>
</dbReference>
<dbReference type="GO" id="GO:0062054">
    <property type="term" value="F:fluoride channel activity"/>
    <property type="evidence" value="ECO:0007669"/>
    <property type="project" value="UniProtKB-UniRule"/>
</dbReference>
<keyword evidence="11" id="KW-0479">Metal-binding</keyword>
<dbReference type="GO" id="GO:0046872">
    <property type="term" value="F:metal ion binding"/>
    <property type="evidence" value="ECO:0007669"/>
    <property type="project" value="UniProtKB-KW"/>
</dbReference>
<evidence type="ECO:0000313" key="13">
    <source>
        <dbReference type="Proteomes" id="UP000196368"/>
    </source>
</evidence>
<keyword evidence="11" id="KW-0813">Transport</keyword>
<keyword evidence="5 11" id="KW-1133">Transmembrane helix</keyword>
<dbReference type="PANTHER" id="PTHR28259:SF1">
    <property type="entry name" value="FLUORIDE EXPORT PROTEIN 1-RELATED"/>
    <property type="match status" value="1"/>
</dbReference>
<comment type="similarity">
    <text evidence="9 11">Belongs to the fluoride channel Fluc/FEX (TC 1.A.43) family.</text>
</comment>
<feature type="binding site" evidence="11">
    <location>
        <position position="71"/>
    </location>
    <ligand>
        <name>Na(+)</name>
        <dbReference type="ChEBI" id="CHEBI:29101"/>
        <note>structural</note>
    </ligand>
</feature>
<feature type="transmembrane region" description="Helical" evidence="11">
    <location>
        <begin position="34"/>
        <end position="51"/>
    </location>
</feature>
<evidence type="ECO:0000256" key="7">
    <source>
        <dbReference type="ARBA" id="ARBA00023136"/>
    </source>
</evidence>
<keyword evidence="3" id="KW-0997">Cell inner membrane</keyword>
<evidence type="ECO:0000256" key="10">
    <source>
        <dbReference type="ARBA" id="ARBA00035585"/>
    </source>
</evidence>
<comment type="catalytic activity">
    <reaction evidence="10">
        <text>fluoride(in) = fluoride(out)</text>
        <dbReference type="Rhea" id="RHEA:76159"/>
        <dbReference type="ChEBI" id="CHEBI:17051"/>
    </reaction>
    <physiologicalReaction direction="left-to-right" evidence="10">
        <dbReference type="Rhea" id="RHEA:76160"/>
    </physiologicalReaction>
</comment>
<proteinExistence type="inferred from homology"/>
<dbReference type="OrthoDB" id="9806299at2"/>
<evidence type="ECO:0000256" key="3">
    <source>
        <dbReference type="ARBA" id="ARBA00022519"/>
    </source>
</evidence>
<evidence type="ECO:0000256" key="2">
    <source>
        <dbReference type="ARBA" id="ARBA00022475"/>
    </source>
</evidence>
<keyword evidence="11" id="KW-0915">Sodium</keyword>
<dbReference type="InterPro" id="IPR003691">
    <property type="entry name" value="FluC"/>
</dbReference>
<feature type="transmembrane region" description="Helical" evidence="11">
    <location>
        <begin position="63"/>
        <end position="81"/>
    </location>
</feature>
<organism evidence="12 13">
    <name type="scientific">Candidatus Avelusimicrobium gallicola</name>
    <dbReference type="NCBI Taxonomy" id="2562704"/>
    <lineage>
        <taxon>Bacteria</taxon>
        <taxon>Pseudomonadati</taxon>
        <taxon>Elusimicrobiota</taxon>
        <taxon>Elusimicrobia</taxon>
        <taxon>Elusimicrobiales</taxon>
        <taxon>Elusimicrobiaceae</taxon>
        <taxon>Candidatus Avelusimicrobium</taxon>
    </lineage>
</organism>
<dbReference type="AlphaFoldDB" id="A0A1Y4DE82"/>
<evidence type="ECO:0000256" key="11">
    <source>
        <dbReference type="HAMAP-Rule" id="MF_00454"/>
    </source>
</evidence>
<comment type="subcellular location">
    <subcellularLocation>
        <location evidence="1 11">Cell membrane</location>
        <topology evidence="1 11">Multi-pass membrane protein</topology>
    </subcellularLocation>
</comment>
<reference evidence="13" key="1">
    <citation type="submission" date="2017-04" db="EMBL/GenBank/DDBJ databases">
        <title>Function of individual gut microbiota members based on whole genome sequencing of pure cultures obtained from chicken caecum.</title>
        <authorList>
            <person name="Medvecky M."/>
            <person name="Cejkova D."/>
            <person name="Polansky O."/>
            <person name="Karasova D."/>
            <person name="Kubasova T."/>
            <person name="Cizek A."/>
            <person name="Rychlik I."/>
        </authorList>
    </citation>
    <scope>NUCLEOTIDE SEQUENCE [LARGE SCALE GENOMIC DNA]</scope>
    <source>
        <strain evidence="13">An273</strain>
    </source>
</reference>
<dbReference type="GO" id="GO:0140114">
    <property type="term" value="P:cellular detoxification of fluoride"/>
    <property type="evidence" value="ECO:0007669"/>
    <property type="project" value="UniProtKB-UniRule"/>
</dbReference>
<comment type="caution">
    <text evidence="12">The sequence shown here is derived from an EMBL/GenBank/DDBJ whole genome shotgun (WGS) entry which is preliminary data.</text>
</comment>
<sequence>MMNFVYVGLGGFIGAALRYGVSMGAAAFAWRGHWATLAVNVLGSLAIGYLAPYFENPSHPARLFIVVGLLGGFTTFSSFSLDTLSLYHNREFFLAACNVLLNVLVCLAAVWAGFRLHHAW</sequence>
<evidence type="ECO:0000256" key="1">
    <source>
        <dbReference type="ARBA" id="ARBA00004651"/>
    </source>
</evidence>
<feature type="transmembrane region" description="Helical" evidence="11">
    <location>
        <begin position="93"/>
        <end position="114"/>
    </location>
</feature>
<dbReference type="Proteomes" id="UP000196368">
    <property type="component" value="Unassembled WGS sequence"/>
</dbReference>
<evidence type="ECO:0000256" key="8">
    <source>
        <dbReference type="ARBA" id="ARBA00023303"/>
    </source>
</evidence>
<dbReference type="Pfam" id="PF02537">
    <property type="entry name" value="CRCB"/>
    <property type="match status" value="1"/>
</dbReference>